<evidence type="ECO:0000256" key="2">
    <source>
        <dbReference type="ARBA" id="ARBA00009765"/>
    </source>
</evidence>
<dbReference type="InterPro" id="IPR045863">
    <property type="entry name" value="CorA_TM1_TM2"/>
</dbReference>
<feature type="transmembrane region" description="Helical" evidence="8">
    <location>
        <begin position="295"/>
        <end position="314"/>
    </location>
</feature>
<dbReference type="EMBL" id="JAUQYP010000001">
    <property type="protein sequence ID" value="MDO8106148.1"/>
    <property type="molecule type" value="Genomic_DNA"/>
</dbReference>
<comment type="subcellular location">
    <subcellularLocation>
        <location evidence="1">Cell membrane</location>
        <topology evidence="1">Multi-pass membrane protein</topology>
    </subcellularLocation>
</comment>
<comment type="caution">
    <text evidence="9">The sequence shown here is derived from an EMBL/GenBank/DDBJ whole genome shotgun (WGS) entry which is preliminary data.</text>
</comment>
<gene>
    <name evidence="9" type="ORF">Q6348_02925</name>
</gene>
<evidence type="ECO:0000256" key="6">
    <source>
        <dbReference type="ARBA" id="ARBA00022989"/>
    </source>
</evidence>
<comment type="similarity">
    <text evidence="2">Belongs to the CorA metal ion transporter (MIT) (TC 1.A.35) family.</text>
</comment>
<keyword evidence="5 8" id="KW-0812">Transmembrane</keyword>
<name>A0ABT9D7R2_9CELL</name>
<accession>A0ABT9D7R2</accession>
<keyword evidence="6 8" id="KW-1133">Transmembrane helix</keyword>
<evidence type="ECO:0000313" key="10">
    <source>
        <dbReference type="Proteomes" id="UP001232536"/>
    </source>
</evidence>
<dbReference type="CDD" id="cd12830">
    <property type="entry name" value="MtCorA-like"/>
    <property type="match status" value="1"/>
</dbReference>
<protein>
    <submittedName>
        <fullName evidence="9">Magnesium and cobalt transport protein CorA</fullName>
    </submittedName>
</protein>
<feature type="transmembrane region" description="Helical" evidence="8">
    <location>
        <begin position="326"/>
        <end position="346"/>
    </location>
</feature>
<dbReference type="SUPFAM" id="SSF143865">
    <property type="entry name" value="CorA soluble domain-like"/>
    <property type="match status" value="1"/>
</dbReference>
<dbReference type="InterPro" id="IPR002523">
    <property type="entry name" value="MgTranspt_CorA/ZnTranspt_ZntB"/>
</dbReference>
<organism evidence="9 10">
    <name type="scientific">Actinotalea lenta</name>
    <dbReference type="NCBI Taxonomy" id="3064654"/>
    <lineage>
        <taxon>Bacteria</taxon>
        <taxon>Bacillati</taxon>
        <taxon>Actinomycetota</taxon>
        <taxon>Actinomycetes</taxon>
        <taxon>Micrococcales</taxon>
        <taxon>Cellulomonadaceae</taxon>
        <taxon>Actinotalea</taxon>
    </lineage>
</organism>
<evidence type="ECO:0000256" key="3">
    <source>
        <dbReference type="ARBA" id="ARBA00022448"/>
    </source>
</evidence>
<keyword evidence="7 8" id="KW-0472">Membrane</keyword>
<evidence type="ECO:0000256" key="8">
    <source>
        <dbReference type="SAM" id="Phobius"/>
    </source>
</evidence>
<dbReference type="InterPro" id="IPR045861">
    <property type="entry name" value="CorA_cytoplasmic_dom"/>
</dbReference>
<dbReference type="RefSeq" id="WP_304599838.1">
    <property type="nucleotide sequence ID" value="NZ_JAUQYO010000002.1"/>
</dbReference>
<dbReference type="SUPFAM" id="SSF144083">
    <property type="entry name" value="Magnesium transport protein CorA, transmembrane region"/>
    <property type="match status" value="1"/>
</dbReference>
<dbReference type="Proteomes" id="UP001232536">
    <property type="component" value="Unassembled WGS sequence"/>
</dbReference>
<sequence length="352" mass="38701">MSDTARHAADAEAPAEHVRPEIVIDLGVYADGRRLPDEPSLRDAIRAARDAGGFVWLGLANPTEAEVVEVAHELDLPELAVEDAVTAHQRPKLEVYGDQVFVVLRPVRYVDRREVVDVAEVALFLGPGFVVTVRHGHNDVMQRVRRELDAPSSELLAFGPAGVLYRAADLVVDDYESVVTDLDVDVDEIEDEVFGPDEEDHSQRIYRLKEEVASFRRAIAGLARPLELLTAGRVPQVTAGAAEYFRDVHDHVIRAQESIDVIDRQLTDVLEANTARVTMVQNRIGLQQNSDMRKISAWAAMALVPTLIAGIYGMNVRNLPGADSSAGFVVVLAVMVTACVGLYTAFRHNGWL</sequence>
<dbReference type="Pfam" id="PF01544">
    <property type="entry name" value="CorA"/>
    <property type="match status" value="1"/>
</dbReference>
<evidence type="ECO:0000256" key="1">
    <source>
        <dbReference type="ARBA" id="ARBA00004651"/>
    </source>
</evidence>
<dbReference type="Gene3D" id="3.30.460.20">
    <property type="entry name" value="CorA soluble domain-like"/>
    <property type="match status" value="1"/>
</dbReference>
<dbReference type="PANTHER" id="PTHR46494">
    <property type="entry name" value="CORA FAMILY METAL ION TRANSPORTER (EUROFUNG)"/>
    <property type="match status" value="1"/>
</dbReference>
<keyword evidence="4" id="KW-1003">Cell membrane</keyword>
<evidence type="ECO:0000256" key="4">
    <source>
        <dbReference type="ARBA" id="ARBA00022475"/>
    </source>
</evidence>
<keyword evidence="10" id="KW-1185">Reference proteome</keyword>
<evidence type="ECO:0000313" key="9">
    <source>
        <dbReference type="EMBL" id="MDO8106148.1"/>
    </source>
</evidence>
<reference evidence="9 10" key="1">
    <citation type="submission" date="2023-07" db="EMBL/GenBank/DDBJ databases">
        <title>Description of novel actinomycetes strains, isolated from tidal flat sediment.</title>
        <authorList>
            <person name="Lu C."/>
        </authorList>
    </citation>
    <scope>NUCLEOTIDE SEQUENCE [LARGE SCALE GENOMIC DNA]</scope>
    <source>
        <strain evidence="9 10">SYSU T00b441</strain>
    </source>
</reference>
<dbReference type="Gene3D" id="1.20.58.340">
    <property type="entry name" value="Magnesium transport protein CorA, transmembrane region"/>
    <property type="match status" value="2"/>
</dbReference>
<keyword evidence="3" id="KW-0813">Transport</keyword>
<evidence type="ECO:0000256" key="7">
    <source>
        <dbReference type="ARBA" id="ARBA00023136"/>
    </source>
</evidence>
<dbReference type="PANTHER" id="PTHR46494:SF1">
    <property type="entry name" value="CORA FAMILY METAL ION TRANSPORTER (EUROFUNG)"/>
    <property type="match status" value="1"/>
</dbReference>
<proteinExistence type="inferred from homology"/>
<evidence type="ECO:0000256" key="5">
    <source>
        <dbReference type="ARBA" id="ARBA00022692"/>
    </source>
</evidence>